<name>A0A918RUV6_9GAMM</name>
<keyword evidence="12" id="KW-1185">Reference proteome</keyword>
<keyword evidence="11" id="KW-0012">Acyltransferase</keyword>
<dbReference type="HAMAP" id="MF_01043">
    <property type="entry name" value="PlsY"/>
    <property type="match status" value="1"/>
</dbReference>
<comment type="function">
    <text evidence="10">Catalyzes the transfer of an acyl group from acyl-phosphate (acyl-PO(4)) to glycerol-3-phosphate (G3P) to form lysophosphatidic acid (LPA). This enzyme utilizes acyl-phosphate as fatty acyl donor, but not acyl-CoA or acyl-ACP.</text>
</comment>
<comment type="subcellular location">
    <subcellularLocation>
        <location evidence="10">Cell membrane</location>
        <topology evidence="10">Multi-pass membrane protein</topology>
    </subcellularLocation>
</comment>
<accession>A0A918RUV6</accession>
<evidence type="ECO:0000256" key="1">
    <source>
        <dbReference type="ARBA" id="ARBA00022475"/>
    </source>
</evidence>
<evidence type="ECO:0000256" key="3">
    <source>
        <dbReference type="ARBA" id="ARBA00022679"/>
    </source>
</evidence>
<dbReference type="EMBL" id="BMXA01000004">
    <property type="protein sequence ID" value="GHA13603.1"/>
    <property type="molecule type" value="Genomic_DNA"/>
</dbReference>
<evidence type="ECO:0000313" key="12">
    <source>
        <dbReference type="Proteomes" id="UP000614811"/>
    </source>
</evidence>
<keyword evidence="2 10" id="KW-0444">Lipid biosynthesis</keyword>
<dbReference type="SMART" id="SM01207">
    <property type="entry name" value="G3P_acyltransf"/>
    <property type="match status" value="1"/>
</dbReference>
<evidence type="ECO:0000256" key="8">
    <source>
        <dbReference type="ARBA" id="ARBA00023209"/>
    </source>
</evidence>
<reference evidence="11" key="2">
    <citation type="submission" date="2020-09" db="EMBL/GenBank/DDBJ databases">
        <authorList>
            <person name="Sun Q."/>
            <person name="Kim S."/>
        </authorList>
    </citation>
    <scope>NUCLEOTIDE SEQUENCE</scope>
    <source>
        <strain evidence="11">KCTC 12711</strain>
    </source>
</reference>
<evidence type="ECO:0000256" key="10">
    <source>
        <dbReference type="HAMAP-Rule" id="MF_01043"/>
    </source>
</evidence>
<keyword evidence="4 10" id="KW-0812">Transmembrane</keyword>
<dbReference type="GO" id="GO:0043772">
    <property type="term" value="F:acyl-phosphate glycerol-3-phosphate acyltransferase activity"/>
    <property type="evidence" value="ECO:0007669"/>
    <property type="project" value="UniProtKB-UniRule"/>
</dbReference>
<evidence type="ECO:0000256" key="4">
    <source>
        <dbReference type="ARBA" id="ARBA00022692"/>
    </source>
</evidence>
<comment type="pathway">
    <text evidence="10">Lipid metabolism; phospholipid metabolism.</text>
</comment>
<feature type="transmembrane region" description="Helical" evidence="10">
    <location>
        <begin position="165"/>
        <end position="181"/>
    </location>
</feature>
<dbReference type="Proteomes" id="UP000614811">
    <property type="component" value="Unassembled WGS sequence"/>
</dbReference>
<comment type="subunit">
    <text evidence="10">Probably interacts with PlsX.</text>
</comment>
<feature type="transmembrane region" description="Helical" evidence="10">
    <location>
        <begin position="6"/>
        <end position="25"/>
    </location>
</feature>
<keyword evidence="1 10" id="KW-1003">Cell membrane</keyword>
<dbReference type="AlphaFoldDB" id="A0A918RUV6"/>
<dbReference type="PANTHER" id="PTHR30309">
    <property type="entry name" value="INNER MEMBRANE PROTEIN YGIH"/>
    <property type="match status" value="1"/>
</dbReference>
<organism evidence="11 12">
    <name type="scientific">Arenicella chitinivorans</name>
    <dbReference type="NCBI Taxonomy" id="1329800"/>
    <lineage>
        <taxon>Bacteria</taxon>
        <taxon>Pseudomonadati</taxon>
        <taxon>Pseudomonadota</taxon>
        <taxon>Gammaproteobacteria</taxon>
        <taxon>Arenicellales</taxon>
        <taxon>Arenicellaceae</taxon>
        <taxon>Arenicella</taxon>
    </lineage>
</organism>
<keyword evidence="7 10" id="KW-0472">Membrane</keyword>
<comment type="catalytic activity">
    <reaction evidence="10">
        <text>an acyl phosphate + sn-glycerol 3-phosphate = a 1-acyl-sn-glycero-3-phosphate + phosphate</text>
        <dbReference type="Rhea" id="RHEA:34075"/>
        <dbReference type="ChEBI" id="CHEBI:43474"/>
        <dbReference type="ChEBI" id="CHEBI:57597"/>
        <dbReference type="ChEBI" id="CHEBI:57970"/>
        <dbReference type="ChEBI" id="CHEBI:59918"/>
        <dbReference type="EC" id="2.3.1.275"/>
    </reaction>
</comment>
<sequence length="204" mass="21607">MSAIPHFLWPVFGYLLGSISSAIIVSKLFRLDDPRNVGSGNPGATNVLRSGSKAAAILTLLGDLLKGLIPVLMAQYAGVSNGILALVAIAAFMGHLFPVFFGFKGGKGVATAIGVFAALSWKLVLVFILVWVMTAAISRYSSLAALVASAITGLASFALFNQPDQLQLVGAVFWIVAFTFQRHRANIDRLRQGTETKIGAKKAD</sequence>
<dbReference type="PANTHER" id="PTHR30309:SF0">
    <property type="entry name" value="GLYCEROL-3-PHOSPHATE ACYLTRANSFERASE-RELATED"/>
    <property type="match status" value="1"/>
</dbReference>
<protein>
    <recommendedName>
        <fullName evidence="10">Glycerol-3-phosphate acyltransferase</fullName>
    </recommendedName>
    <alternativeName>
        <fullName evidence="10">Acyl-PO4 G3P acyltransferase</fullName>
    </alternativeName>
    <alternativeName>
        <fullName evidence="10">Acyl-phosphate--glycerol-3-phosphate acyltransferase</fullName>
    </alternativeName>
    <alternativeName>
        <fullName evidence="10">G3P acyltransferase</fullName>
        <shortName evidence="10">GPAT</shortName>
        <ecNumber evidence="10">2.3.1.275</ecNumber>
    </alternativeName>
    <alternativeName>
        <fullName evidence="10">Lysophosphatidic acid synthase</fullName>
        <shortName evidence="10">LPA synthase</shortName>
    </alternativeName>
</protein>
<dbReference type="NCBIfam" id="TIGR00023">
    <property type="entry name" value="glycerol-3-phosphate 1-O-acyltransferase PlsY"/>
    <property type="match status" value="1"/>
</dbReference>
<evidence type="ECO:0000256" key="6">
    <source>
        <dbReference type="ARBA" id="ARBA00023098"/>
    </source>
</evidence>
<feature type="transmembrane region" description="Helical" evidence="10">
    <location>
        <begin position="109"/>
        <end position="133"/>
    </location>
</feature>
<keyword evidence="8 10" id="KW-0594">Phospholipid biosynthesis</keyword>
<proteinExistence type="inferred from homology"/>
<dbReference type="Pfam" id="PF02660">
    <property type="entry name" value="G3P_acyltransf"/>
    <property type="match status" value="1"/>
</dbReference>
<feature type="transmembrane region" description="Helical" evidence="10">
    <location>
        <begin position="83"/>
        <end position="103"/>
    </location>
</feature>
<evidence type="ECO:0000256" key="9">
    <source>
        <dbReference type="ARBA" id="ARBA00023264"/>
    </source>
</evidence>
<dbReference type="RefSeq" id="WP_189401518.1">
    <property type="nucleotide sequence ID" value="NZ_BMXA01000004.1"/>
</dbReference>
<dbReference type="InterPro" id="IPR003811">
    <property type="entry name" value="G3P_acylTferase_PlsY"/>
</dbReference>
<keyword evidence="5 10" id="KW-1133">Transmembrane helix</keyword>
<keyword evidence="6 10" id="KW-0443">Lipid metabolism</keyword>
<evidence type="ECO:0000313" key="11">
    <source>
        <dbReference type="EMBL" id="GHA13603.1"/>
    </source>
</evidence>
<comment type="similarity">
    <text evidence="10">Belongs to the PlsY family.</text>
</comment>
<comment type="caution">
    <text evidence="11">The sequence shown here is derived from an EMBL/GenBank/DDBJ whole genome shotgun (WGS) entry which is preliminary data.</text>
</comment>
<dbReference type="GO" id="GO:0008654">
    <property type="term" value="P:phospholipid biosynthetic process"/>
    <property type="evidence" value="ECO:0007669"/>
    <property type="project" value="UniProtKB-UniRule"/>
</dbReference>
<evidence type="ECO:0000256" key="2">
    <source>
        <dbReference type="ARBA" id="ARBA00022516"/>
    </source>
</evidence>
<dbReference type="EC" id="2.3.1.275" evidence="10"/>
<gene>
    <name evidence="10 11" type="primary">plsY</name>
    <name evidence="11" type="ORF">GCM10008090_24170</name>
</gene>
<reference evidence="11" key="1">
    <citation type="journal article" date="2014" name="Int. J. Syst. Evol. Microbiol.">
        <title>Complete genome sequence of Corynebacterium casei LMG S-19264T (=DSM 44701T), isolated from a smear-ripened cheese.</title>
        <authorList>
            <consortium name="US DOE Joint Genome Institute (JGI-PGF)"/>
            <person name="Walter F."/>
            <person name="Albersmeier A."/>
            <person name="Kalinowski J."/>
            <person name="Ruckert C."/>
        </authorList>
    </citation>
    <scope>NUCLEOTIDE SEQUENCE</scope>
    <source>
        <strain evidence="11">KCTC 12711</strain>
    </source>
</reference>
<dbReference type="GO" id="GO:0005886">
    <property type="term" value="C:plasma membrane"/>
    <property type="evidence" value="ECO:0007669"/>
    <property type="project" value="UniProtKB-SubCell"/>
</dbReference>
<evidence type="ECO:0000256" key="7">
    <source>
        <dbReference type="ARBA" id="ARBA00023136"/>
    </source>
</evidence>
<feature type="transmembrane region" description="Helical" evidence="10">
    <location>
        <begin position="140"/>
        <end position="159"/>
    </location>
</feature>
<keyword evidence="3 10" id="KW-0808">Transferase</keyword>
<evidence type="ECO:0000256" key="5">
    <source>
        <dbReference type="ARBA" id="ARBA00022989"/>
    </source>
</evidence>
<keyword evidence="9 10" id="KW-1208">Phospholipid metabolism</keyword>